<sequence length="44" mass="5293">MKLLNTKPMGIATPRNKLRHHTSYRNRFVLIHNSRAFHIDYETN</sequence>
<reference evidence="1 2" key="1">
    <citation type="submission" date="2017-02" db="EMBL/GenBank/DDBJ databases">
        <title>Comeplete genome sequence of Bacteriophage pVco-5, that infects Vibrio corallilyticus.</title>
        <authorList>
            <person name="Kim H.J."/>
            <person name="Park S.C."/>
        </authorList>
    </citation>
    <scope>NUCLEOTIDE SEQUENCE [LARGE SCALE GENOMIC DNA]</scope>
</reference>
<organism evidence="1 2">
    <name type="scientific">Vibrio phage pVco-5</name>
    <dbReference type="NCBI Taxonomy" id="1965485"/>
    <lineage>
        <taxon>Viruses</taxon>
        <taxon>Duplodnaviria</taxon>
        <taxon>Heunggongvirae</taxon>
        <taxon>Uroviricota</taxon>
        <taxon>Caudoviricetes</taxon>
        <taxon>Schitoviridae</taxon>
        <taxon>Vicoquintavirus</taxon>
        <taxon>Vicoquintavirus Pvco5</taxon>
    </lineage>
</organism>
<gene>
    <name evidence="1" type="ORF">pVco5_021</name>
</gene>
<evidence type="ECO:0000313" key="1">
    <source>
        <dbReference type="EMBL" id="ARM71009.1"/>
    </source>
</evidence>
<dbReference type="EMBL" id="KY612839">
    <property type="protein sequence ID" value="ARM71009.1"/>
    <property type="molecule type" value="Genomic_DNA"/>
</dbReference>
<proteinExistence type="predicted"/>
<evidence type="ECO:0000313" key="2">
    <source>
        <dbReference type="Proteomes" id="UP000225564"/>
    </source>
</evidence>
<name>A0A1W6JUQ8_9CAUD</name>
<dbReference type="Proteomes" id="UP000225564">
    <property type="component" value="Segment"/>
</dbReference>
<accession>A0A1W6JUQ8</accession>
<keyword evidence="2" id="KW-1185">Reference proteome</keyword>
<protein>
    <submittedName>
        <fullName evidence="1">Uncharacterized protein</fullName>
    </submittedName>
</protein>